<dbReference type="AlphaFoldDB" id="A0A346NQB7"/>
<dbReference type="OrthoDB" id="9789139at2"/>
<dbReference type="SUPFAM" id="SSF52141">
    <property type="entry name" value="Uracil-DNA glycosylase-like"/>
    <property type="match status" value="1"/>
</dbReference>
<protein>
    <submittedName>
        <fullName evidence="2">Uracil-DNA glycosylase family protein</fullName>
    </submittedName>
</protein>
<reference evidence="2 3" key="1">
    <citation type="submission" date="2018-08" db="EMBL/GenBank/DDBJ databases">
        <title>Salinimonas sediminis sp. nov., a piezophilic bacterium isolated from a deep-sea sediment sample from the New Britain Trench.</title>
        <authorList>
            <person name="Cao J."/>
        </authorList>
    </citation>
    <scope>NUCLEOTIDE SEQUENCE [LARGE SCALE GENOMIC DNA]</scope>
    <source>
        <strain evidence="2 3">N102</strain>
    </source>
</reference>
<dbReference type="Proteomes" id="UP000262073">
    <property type="component" value="Chromosome"/>
</dbReference>
<dbReference type="EMBL" id="CP031769">
    <property type="protein sequence ID" value="AXR07724.1"/>
    <property type="molecule type" value="Genomic_DNA"/>
</dbReference>
<dbReference type="SMART" id="SM00986">
    <property type="entry name" value="UDG"/>
    <property type="match status" value="1"/>
</dbReference>
<feature type="domain" description="Uracil-DNA glycosylase-like" evidence="1">
    <location>
        <begin position="32"/>
        <end position="186"/>
    </location>
</feature>
<dbReference type="KEGG" id="salm:D0Y50_15980"/>
<gene>
    <name evidence="2" type="ORF">D0Y50_15980</name>
</gene>
<organism evidence="2 3">
    <name type="scientific">Salinimonas sediminis</name>
    <dbReference type="NCBI Taxonomy" id="2303538"/>
    <lineage>
        <taxon>Bacteria</taxon>
        <taxon>Pseudomonadati</taxon>
        <taxon>Pseudomonadota</taxon>
        <taxon>Gammaproteobacteria</taxon>
        <taxon>Alteromonadales</taxon>
        <taxon>Alteromonadaceae</taxon>
        <taxon>Alteromonas/Salinimonas group</taxon>
        <taxon>Salinimonas</taxon>
    </lineage>
</organism>
<dbReference type="CDD" id="cd10033">
    <property type="entry name" value="UDG_like"/>
    <property type="match status" value="1"/>
</dbReference>
<sequence length="195" mass="22200">MAKNTETFEQLMTRVRQCTLCQRDLPQPPRPVLSASAQSKIIVIGQAPGIVAHDTATPWNDRSGDRLRNWMGIDRNTFYNNQLISLIPMGFCFPGYKNGADAPPRKECAPTWHHLLLANIDPELVLLVGRYAQQYYTKHHKTLTEGVRQEAHAPGKFMVLPHPSGRNNRWLTKNAWFEQDVVPLLQHRVAALLSR</sequence>
<keyword evidence="3" id="KW-1185">Reference proteome</keyword>
<dbReference type="RefSeq" id="WP_108568447.1">
    <property type="nucleotide sequence ID" value="NZ_CP031769.1"/>
</dbReference>
<evidence type="ECO:0000259" key="1">
    <source>
        <dbReference type="SMART" id="SM00986"/>
    </source>
</evidence>
<dbReference type="InterPro" id="IPR005122">
    <property type="entry name" value="Uracil-DNA_glycosylase-like"/>
</dbReference>
<dbReference type="InterPro" id="IPR036895">
    <property type="entry name" value="Uracil-DNA_glycosylase-like_sf"/>
</dbReference>
<dbReference type="InterPro" id="IPR047124">
    <property type="entry name" value="HI_0220.2"/>
</dbReference>
<dbReference type="PANTHER" id="PTHR42160">
    <property type="entry name" value="URACIL-DNA GLYCOSYLASE SUPERFAMILY PROTEIN"/>
    <property type="match status" value="1"/>
</dbReference>
<accession>A0A346NQB7</accession>
<dbReference type="PANTHER" id="PTHR42160:SF1">
    <property type="entry name" value="URACIL-DNA GLYCOSYLASE SUPERFAMILY PROTEIN"/>
    <property type="match status" value="1"/>
</dbReference>
<evidence type="ECO:0000313" key="3">
    <source>
        <dbReference type="Proteomes" id="UP000262073"/>
    </source>
</evidence>
<evidence type="ECO:0000313" key="2">
    <source>
        <dbReference type="EMBL" id="AXR07724.1"/>
    </source>
</evidence>
<name>A0A346NQB7_9ALTE</name>
<dbReference type="Pfam" id="PF03167">
    <property type="entry name" value="UDG"/>
    <property type="match status" value="1"/>
</dbReference>
<proteinExistence type="predicted"/>
<dbReference type="Gene3D" id="3.40.470.10">
    <property type="entry name" value="Uracil-DNA glycosylase-like domain"/>
    <property type="match status" value="1"/>
</dbReference>
<dbReference type="SMART" id="SM00987">
    <property type="entry name" value="UreE_C"/>
    <property type="match status" value="1"/>
</dbReference>